<dbReference type="InterPro" id="IPR001173">
    <property type="entry name" value="Glyco_trans_2-like"/>
</dbReference>
<dbReference type="Pfam" id="PF00535">
    <property type="entry name" value="Glycos_transf_2"/>
    <property type="match status" value="1"/>
</dbReference>
<gene>
    <name evidence="3" type="ORF">ACFOEE_10320</name>
</gene>
<evidence type="ECO:0000313" key="4">
    <source>
        <dbReference type="Proteomes" id="UP001595453"/>
    </source>
</evidence>
<dbReference type="SUPFAM" id="SSF53448">
    <property type="entry name" value="Nucleotide-diphospho-sugar transferases"/>
    <property type="match status" value="1"/>
</dbReference>
<proteinExistence type="predicted"/>
<dbReference type="InterPro" id="IPR039426">
    <property type="entry name" value="TonB-dep_rcpt-like"/>
</dbReference>
<dbReference type="EC" id="2.4.-.-" evidence="3"/>
<dbReference type="GO" id="GO:0016757">
    <property type="term" value="F:glycosyltransferase activity"/>
    <property type="evidence" value="ECO:0007669"/>
    <property type="project" value="UniProtKB-KW"/>
</dbReference>
<evidence type="ECO:0000259" key="2">
    <source>
        <dbReference type="Pfam" id="PF00535"/>
    </source>
</evidence>
<dbReference type="CDD" id="cd00761">
    <property type="entry name" value="Glyco_tranf_GTA_type"/>
    <property type="match status" value="1"/>
</dbReference>
<organism evidence="3 4">
    <name type="scientific">Pseudoalteromonas fenneropenaei</name>
    <dbReference type="NCBI Taxonomy" id="1737459"/>
    <lineage>
        <taxon>Bacteria</taxon>
        <taxon>Pseudomonadati</taxon>
        <taxon>Pseudomonadota</taxon>
        <taxon>Gammaproteobacteria</taxon>
        <taxon>Alteromonadales</taxon>
        <taxon>Pseudoalteromonadaceae</taxon>
        <taxon>Pseudoalteromonas</taxon>
    </lineage>
</organism>
<feature type="domain" description="Glycosyltransferase 2-like" evidence="2">
    <location>
        <begin position="16"/>
        <end position="149"/>
    </location>
</feature>
<dbReference type="PANTHER" id="PTHR30069">
    <property type="entry name" value="TONB-DEPENDENT OUTER MEMBRANE RECEPTOR"/>
    <property type="match status" value="1"/>
</dbReference>
<dbReference type="Proteomes" id="UP001595453">
    <property type="component" value="Unassembled WGS sequence"/>
</dbReference>
<sequence length="1147" mass="131914">MTSKAAETTSPHVLVSCVMPTCRRAHYLEQSLRYFLRQDYPHKELILVYESESDLPAHFQPPVTVRLCKVPPQTSIGLKRSIGTAMANGHIIAQWDDDDWYSNQRLSIQVEPILNGLADITGLANHGFYDVWRDQFWRVEPELYATMFRRSMAGGTLVFTKRFWRQFSLDYCDSSLREDADFMDEMIGAGARLQVLDGEQHFVYLRHLQNTWSFISGKLIRASAWLKDTKPTWFVADNAFYQQLRNEHFASFLDSQLPCQVVSAQVTCIALVEQQSHVQHLFQQLQKQTQLPNQLIVVHLAGINIAPLCALPFEVVNLEVNTLPESMFAPNLLELVACPYVMCWPTRQAWVSEHWLRLQMEFLFRHNLDATGISQPFLFFPKKREFWQYIASDSQLHAWFHPESVCCTVQYWRERCIQQPQQSRAVPHHHLEHFLAFAAADTNSPSTEQDPKWFPYQPNAVKEMYKTLNLSSILQLSASLSSVLLCFALMLNSPMSYAQEKAAELEEQAYSQAFFQQFNPQHALDMIYRIPGFSFEDSESARGFGGNVGNVLVNSARPVAKSEDLSTLLARISVSQIKEIKIYRGSKIPLEAAGKEVVADIILLAEQQAGTILSELKRFHDASVRPKLEVQFTTQLAEWQTSTNLDVGASPGYRTAQISHFDQAAELSSEVNEVLDEDNRWLYFSGQFEKKSSHQSLALRARVGGEKYSGDTNRHLARQVKSSESDFLARNLEVVNRSKTAELGVDWSQQFDSFTWQNLAIFVVTDKSYHNDDSEHRVTASQPLTSLWQQDELKTESIVRSTLEFRHSPKLTQKVGIEVAQNRMLSDLNLTYQDITATPEHVEVSEIRTELFSNFAYQYSQDVTFEGGLTAEYSTLSVAGEQDNEETLFFIKPRLAGNWSLAEHKSVNLALTHHVGQLDFSDFARSARPEDGSSNVGNSKLQPEQTTELVATYNWQFAERSNFKLKLFHEWRQDVLEQVAFSARESGLANAGDARFFGFSTELKVALEPLLANAVFEISYDYKDSQFDNPNQRTEHLSSYIPNWVWMNFRHDFPQYRSSWGVEYWGDYREPQYFAHETLTVEANKRLKAFIETSLFWDVKIQFEVTHLNTARFIRSRDFYYDEQFQGSEISRQISKPEFKLALWKTF</sequence>
<dbReference type="Gene3D" id="3.90.550.10">
    <property type="entry name" value="Spore Coat Polysaccharide Biosynthesis Protein SpsA, Chain A"/>
    <property type="match status" value="1"/>
</dbReference>
<dbReference type="SUPFAM" id="SSF56935">
    <property type="entry name" value="Porins"/>
    <property type="match status" value="1"/>
</dbReference>
<protein>
    <submittedName>
        <fullName evidence="3">Glycosyltransferase</fullName>
        <ecNumber evidence="3">2.4.-.-</ecNumber>
    </submittedName>
</protein>
<keyword evidence="4" id="KW-1185">Reference proteome</keyword>
<dbReference type="RefSeq" id="WP_377123880.1">
    <property type="nucleotide sequence ID" value="NZ_JBHRSD010000017.1"/>
</dbReference>
<keyword evidence="3" id="KW-0808">Transferase</keyword>
<keyword evidence="3" id="KW-0328">Glycosyltransferase</keyword>
<dbReference type="EMBL" id="JBHRSD010000017">
    <property type="protein sequence ID" value="MFC3032915.1"/>
    <property type="molecule type" value="Genomic_DNA"/>
</dbReference>
<comment type="caution">
    <text evidence="3">The sequence shown here is derived from an EMBL/GenBank/DDBJ whole genome shotgun (WGS) entry which is preliminary data.</text>
</comment>
<keyword evidence="1" id="KW-0732">Signal</keyword>
<name>A0ABV7CK67_9GAMM</name>
<evidence type="ECO:0000313" key="3">
    <source>
        <dbReference type="EMBL" id="MFC3032915.1"/>
    </source>
</evidence>
<reference evidence="4" key="1">
    <citation type="journal article" date="2019" name="Int. J. Syst. Evol. Microbiol.">
        <title>The Global Catalogue of Microorganisms (GCM) 10K type strain sequencing project: providing services to taxonomists for standard genome sequencing and annotation.</title>
        <authorList>
            <consortium name="The Broad Institute Genomics Platform"/>
            <consortium name="The Broad Institute Genome Sequencing Center for Infectious Disease"/>
            <person name="Wu L."/>
            <person name="Ma J."/>
        </authorList>
    </citation>
    <scope>NUCLEOTIDE SEQUENCE [LARGE SCALE GENOMIC DNA]</scope>
    <source>
        <strain evidence="4">KCTC 42730</strain>
    </source>
</reference>
<accession>A0ABV7CK67</accession>
<evidence type="ECO:0000256" key="1">
    <source>
        <dbReference type="ARBA" id="ARBA00022729"/>
    </source>
</evidence>
<dbReference type="PANTHER" id="PTHR30069:SF29">
    <property type="entry name" value="HEMOGLOBIN AND HEMOGLOBIN-HAPTOGLOBIN-BINDING PROTEIN 1-RELATED"/>
    <property type="match status" value="1"/>
</dbReference>
<dbReference type="InterPro" id="IPR029044">
    <property type="entry name" value="Nucleotide-diphossugar_trans"/>
</dbReference>